<dbReference type="AlphaFoldDB" id="A0A9J5Y128"/>
<dbReference type="Pfam" id="PF00407">
    <property type="entry name" value="Bet_v_1"/>
    <property type="match status" value="1"/>
</dbReference>
<dbReference type="InterPro" id="IPR023393">
    <property type="entry name" value="START-like_dom_sf"/>
</dbReference>
<dbReference type="Gene3D" id="3.30.530.20">
    <property type="match status" value="1"/>
</dbReference>
<dbReference type="InterPro" id="IPR055298">
    <property type="entry name" value="AtLOH3-like"/>
</dbReference>
<dbReference type="SUPFAM" id="SSF55961">
    <property type="entry name" value="Bet v1-like"/>
    <property type="match status" value="1"/>
</dbReference>
<keyword evidence="3" id="KW-1185">Reference proteome</keyword>
<proteinExistence type="predicted"/>
<dbReference type="Proteomes" id="UP000824120">
    <property type="component" value="Chromosome 7"/>
</dbReference>
<dbReference type="GO" id="GO:0006952">
    <property type="term" value="P:defense response"/>
    <property type="evidence" value="ECO:0007669"/>
    <property type="project" value="InterPro"/>
</dbReference>
<sequence length="229" mass="25406">MQGRLSGLKVLIQQQSKSAHAIHCFAHQLQLTLVGVSKKCLQVGELVLLVSNVLNVVGGSFKRMDELRESQAKKVQVALDMGEVESEQVQINAAASEVWNLYGSNEFPKFIVEKLPHIVEKVELIEGNGGAGTLVQVSLPGNPPYKEKFVLLDDVKRVKEVEIVEGGYLDLGFTFYGVKFEVIEKDENSSFIKLTIDFETKDVENIHLTIPNLQAFLAIMKASADHLEK</sequence>
<dbReference type="InterPro" id="IPR000916">
    <property type="entry name" value="Bet_v_I/MLP"/>
</dbReference>
<protein>
    <recommendedName>
        <fullName evidence="1">Bet v I/Major latex protein domain-containing protein</fullName>
    </recommendedName>
</protein>
<evidence type="ECO:0000259" key="1">
    <source>
        <dbReference type="Pfam" id="PF00407"/>
    </source>
</evidence>
<dbReference type="OrthoDB" id="1879545at2759"/>
<dbReference type="PANTHER" id="PTHR11697:SF230">
    <property type="entry name" value="ZINC FINGER, MYM DOMAIN CONTAINING 1"/>
    <property type="match status" value="1"/>
</dbReference>
<feature type="domain" description="Bet v I/Major latex protein" evidence="1">
    <location>
        <begin position="88"/>
        <end position="227"/>
    </location>
</feature>
<organism evidence="2 3">
    <name type="scientific">Solanum commersonii</name>
    <name type="common">Commerson's wild potato</name>
    <name type="synonym">Commerson's nightshade</name>
    <dbReference type="NCBI Taxonomy" id="4109"/>
    <lineage>
        <taxon>Eukaryota</taxon>
        <taxon>Viridiplantae</taxon>
        <taxon>Streptophyta</taxon>
        <taxon>Embryophyta</taxon>
        <taxon>Tracheophyta</taxon>
        <taxon>Spermatophyta</taxon>
        <taxon>Magnoliopsida</taxon>
        <taxon>eudicotyledons</taxon>
        <taxon>Gunneridae</taxon>
        <taxon>Pentapetalae</taxon>
        <taxon>asterids</taxon>
        <taxon>lamiids</taxon>
        <taxon>Solanales</taxon>
        <taxon>Solanaceae</taxon>
        <taxon>Solanoideae</taxon>
        <taxon>Solaneae</taxon>
        <taxon>Solanum</taxon>
    </lineage>
</organism>
<accession>A0A9J5Y128</accession>
<reference evidence="2 3" key="1">
    <citation type="submission" date="2020-09" db="EMBL/GenBank/DDBJ databases">
        <title>De no assembly of potato wild relative species, Solanum commersonii.</title>
        <authorList>
            <person name="Cho K."/>
        </authorList>
    </citation>
    <scope>NUCLEOTIDE SEQUENCE [LARGE SCALE GENOMIC DNA]</scope>
    <source>
        <strain evidence="2">LZ3.2</strain>
        <tissue evidence="2">Leaf</tissue>
    </source>
</reference>
<name>A0A9J5Y128_SOLCO</name>
<comment type="caution">
    <text evidence="2">The sequence shown here is derived from an EMBL/GenBank/DDBJ whole genome shotgun (WGS) entry which is preliminary data.</text>
</comment>
<dbReference type="EMBL" id="JACXVP010000007">
    <property type="protein sequence ID" value="KAG5593674.1"/>
    <property type="molecule type" value="Genomic_DNA"/>
</dbReference>
<dbReference type="PANTHER" id="PTHR11697">
    <property type="entry name" value="GENERAL TRANSCRIPTION FACTOR 2-RELATED ZINC FINGER PROTEIN"/>
    <property type="match status" value="1"/>
</dbReference>
<evidence type="ECO:0000313" key="3">
    <source>
        <dbReference type="Proteomes" id="UP000824120"/>
    </source>
</evidence>
<dbReference type="CDD" id="cd07816">
    <property type="entry name" value="Bet_v1-like"/>
    <property type="match status" value="1"/>
</dbReference>
<gene>
    <name evidence="2" type="ORF">H5410_034906</name>
</gene>
<evidence type="ECO:0000313" key="2">
    <source>
        <dbReference type="EMBL" id="KAG5593674.1"/>
    </source>
</evidence>